<comment type="similarity">
    <text evidence="1">Belongs to the universal ribosomal protein uL23 family.</text>
</comment>
<evidence type="ECO:0000256" key="4">
    <source>
        <dbReference type="ARBA" id="ARBA00039977"/>
    </source>
</evidence>
<dbReference type="Gene3D" id="3.30.70.330">
    <property type="match status" value="1"/>
</dbReference>
<name>A0A0L0D7H3_THETB</name>
<dbReference type="PANTHER" id="PTHR12059">
    <property type="entry name" value="RIBOSOMAL PROTEIN L23-RELATED"/>
    <property type="match status" value="1"/>
</dbReference>
<protein>
    <recommendedName>
        <fullName evidence="4">Large ribosomal subunit protein uL23m</fullName>
    </recommendedName>
</protein>
<dbReference type="GO" id="GO:0005762">
    <property type="term" value="C:mitochondrial large ribosomal subunit"/>
    <property type="evidence" value="ECO:0007669"/>
    <property type="project" value="TreeGrafter"/>
</dbReference>
<reference evidence="5 6" key="1">
    <citation type="submission" date="2010-05" db="EMBL/GenBank/DDBJ databases">
        <title>The Genome Sequence of Thecamonas trahens ATCC 50062.</title>
        <authorList>
            <consortium name="The Broad Institute Genome Sequencing Platform"/>
            <person name="Russ C."/>
            <person name="Cuomo C."/>
            <person name="Shea T."/>
            <person name="Young S.K."/>
            <person name="Zeng Q."/>
            <person name="Koehrsen M."/>
            <person name="Haas B."/>
            <person name="Borodovsky M."/>
            <person name="Guigo R."/>
            <person name="Alvarado L."/>
            <person name="Berlin A."/>
            <person name="Bochicchio J."/>
            <person name="Borenstein D."/>
            <person name="Chapman S."/>
            <person name="Chen Z."/>
            <person name="Freedman E."/>
            <person name="Gellesch M."/>
            <person name="Goldberg J."/>
            <person name="Griggs A."/>
            <person name="Gujja S."/>
            <person name="Heilman E."/>
            <person name="Heiman D."/>
            <person name="Hepburn T."/>
            <person name="Howarth C."/>
            <person name="Jen D."/>
            <person name="Larson L."/>
            <person name="Mehta T."/>
            <person name="Park D."/>
            <person name="Pearson M."/>
            <person name="Roberts A."/>
            <person name="Saif S."/>
            <person name="Shenoy N."/>
            <person name="Sisk P."/>
            <person name="Stolte C."/>
            <person name="Sykes S."/>
            <person name="Thomson T."/>
            <person name="Walk T."/>
            <person name="White J."/>
            <person name="Yandava C."/>
            <person name="Burger G."/>
            <person name="Gray M.W."/>
            <person name="Holland P.W.H."/>
            <person name="King N."/>
            <person name="Lang F.B.F."/>
            <person name="Roger A.J."/>
            <person name="Ruiz-Trillo I."/>
            <person name="Lander E."/>
            <person name="Nusbaum C."/>
        </authorList>
    </citation>
    <scope>NUCLEOTIDE SEQUENCE [LARGE SCALE GENOMIC DNA]</scope>
    <source>
        <strain evidence="5 6">ATCC 50062</strain>
    </source>
</reference>
<evidence type="ECO:0000256" key="2">
    <source>
        <dbReference type="ARBA" id="ARBA00022980"/>
    </source>
</evidence>
<sequence>MASRLVRFPSMTIRLMQSTKRLPKDTLAFKVPRKVGKFEIKAYMEALYGVRVASVNTAIYPGKTGVSRDGRYKRSDWKRAFVKFAGFSADSPVTSPASP</sequence>
<accession>A0A0L0D7H3</accession>
<dbReference type="RefSeq" id="XP_013758871.1">
    <property type="nucleotide sequence ID" value="XM_013903417.1"/>
</dbReference>
<dbReference type="PANTHER" id="PTHR12059:SF5">
    <property type="entry name" value="LARGE RIBOSOMAL SUBUNIT PROTEIN UL23M"/>
    <property type="match status" value="1"/>
</dbReference>
<evidence type="ECO:0000256" key="3">
    <source>
        <dbReference type="ARBA" id="ARBA00023274"/>
    </source>
</evidence>
<dbReference type="InterPro" id="IPR012677">
    <property type="entry name" value="Nucleotide-bd_a/b_plait_sf"/>
</dbReference>
<evidence type="ECO:0000313" key="6">
    <source>
        <dbReference type="Proteomes" id="UP000054408"/>
    </source>
</evidence>
<gene>
    <name evidence="5" type="ORF">AMSG_04535</name>
</gene>
<dbReference type="GO" id="GO:0032543">
    <property type="term" value="P:mitochondrial translation"/>
    <property type="evidence" value="ECO:0007669"/>
    <property type="project" value="TreeGrafter"/>
</dbReference>
<organism evidence="5 6">
    <name type="scientific">Thecamonas trahens ATCC 50062</name>
    <dbReference type="NCBI Taxonomy" id="461836"/>
    <lineage>
        <taxon>Eukaryota</taxon>
        <taxon>Apusozoa</taxon>
        <taxon>Apusomonadida</taxon>
        <taxon>Apusomonadidae</taxon>
        <taxon>Thecamonas</taxon>
    </lineage>
</organism>
<keyword evidence="3" id="KW-0687">Ribonucleoprotein</keyword>
<dbReference type="SUPFAM" id="SSF54189">
    <property type="entry name" value="Ribosomal proteins S24e, L23 and L15e"/>
    <property type="match status" value="1"/>
</dbReference>
<dbReference type="AlphaFoldDB" id="A0A0L0D7H3"/>
<proteinExistence type="inferred from homology"/>
<keyword evidence="6" id="KW-1185">Reference proteome</keyword>
<evidence type="ECO:0000313" key="5">
    <source>
        <dbReference type="EMBL" id="KNC48304.1"/>
    </source>
</evidence>
<keyword evidence="2 5" id="KW-0689">Ribosomal protein</keyword>
<evidence type="ECO:0000256" key="1">
    <source>
        <dbReference type="ARBA" id="ARBA00006700"/>
    </source>
</evidence>
<dbReference type="GeneID" id="25564073"/>
<dbReference type="Proteomes" id="UP000054408">
    <property type="component" value="Unassembled WGS sequence"/>
</dbReference>
<dbReference type="OrthoDB" id="275582at2759"/>
<dbReference type="EMBL" id="GL349450">
    <property type="protein sequence ID" value="KNC48304.1"/>
    <property type="molecule type" value="Genomic_DNA"/>
</dbReference>
<dbReference type="STRING" id="461836.A0A0L0D7H3"/>
<dbReference type="Pfam" id="PF00276">
    <property type="entry name" value="Ribosomal_L23"/>
    <property type="match status" value="1"/>
</dbReference>
<dbReference type="GO" id="GO:0003735">
    <property type="term" value="F:structural constituent of ribosome"/>
    <property type="evidence" value="ECO:0007669"/>
    <property type="project" value="InterPro"/>
</dbReference>
<dbReference type="InterPro" id="IPR013025">
    <property type="entry name" value="Ribosomal_uL23-like"/>
</dbReference>
<dbReference type="InterPro" id="IPR012678">
    <property type="entry name" value="Ribosomal_uL23/eL15/eS24_sf"/>
</dbReference>